<reference evidence="1 2" key="1">
    <citation type="journal article" date="2015" name="Nature">
        <title>rRNA introns, odd ribosomes, and small enigmatic genomes across a large radiation of phyla.</title>
        <authorList>
            <person name="Brown C.T."/>
            <person name="Hug L.A."/>
            <person name="Thomas B.C."/>
            <person name="Sharon I."/>
            <person name="Castelle C.J."/>
            <person name="Singh A."/>
            <person name="Wilkins M.J."/>
            <person name="Williams K.H."/>
            <person name="Banfield J.F."/>
        </authorList>
    </citation>
    <scope>NUCLEOTIDE SEQUENCE [LARGE SCALE GENOMIC DNA]</scope>
</reference>
<feature type="non-terminal residue" evidence="1">
    <location>
        <position position="131"/>
    </location>
</feature>
<organism evidence="1 2">
    <name type="scientific">candidate division WWE3 bacterium GW2011_GWC2_44_9</name>
    <dbReference type="NCBI Taxonomy" id="1619125"/>
    <lineage>
        <taxon>Bacteria</taxon>
        <taxon>Katanobacteria</taxon>
    </lineage>
</organism>
<protein>
    <recommendedName>
        <fullName evidence="3">Homing endonuclease LAGLIDADG domain-containing protein</fullName>
    </recommendedName>
</protein>
<name>A0A0G1MVU0_UNCKA</name>
<comment type="caution">
    <text evidence="1">The sequence shown here is derived from an EMBL/GenBank/DDBJ whole genome shotgun (WGS) entry which is preliminary data.</text>
</comment>
<evidence type="ECO:0000313" key="1">
    <source>
        <dbReference type="EMBL" id="KKT84892.1"/>
    </source>
</evidence>
<evidence type="ECO:0008006" key="3">
    <source>
        <dbReference type="Google" id="ProtNLM"/>
    </source>
</evidence>
<gene>
    <name evidence="1" type="ORF">UW82_C0007G0008</name>
</gene>
<dbReference type="AlphaFoldDB" id="A0A0G1MVU0"/>
<dbReference type="Proteomes" id="UP000034504">
    <property type="component" value="Unassembled WGS sequence"/>
</dbReference>
<dbReference type="EMBL" id="LCJU01000007">
    <property type="protein sequence ID" value="KKT84892.1"/>
    <property type="molecule type" value="Genomic_DNA"/>
</dbReference>
<evidence type="ECO:0000313" key="2">
    <source>
        <dbReference type="Proteomes" id="UP000034504"/>
    </source>
</evidence>
<proteinExistence type="predicted"/>
<accession>A0A0G1MVU0</accession>
<sequence length="131" mass="15343">MYIIIQDMRCSLIDKIENQKLHHTPTPKISRAYLLGALHDSTKSRYTYRICQKYPDYIQLLSEGIKTLGCKSWTYKEGKERNLYVVEFGQGLLKGYTLSTLDDKIDYVRGYFDSEGSVPRNISARYYIYFA</sequence>